<feature type="compositionally biased region" description="Polar residues" evidence="3">
    <location>
        <begin position="270"/>
        <end position="284"/>
    </location>
</feature>
<evidence type="ECO:0000256" key="2">
    <source>
        <dbReference type="PROSITE-ProRule" id="PRU00176"/>
    </source>
</evidence>
<reference evidence="5 6" key="1">
    <citation type="journal article" date="2018" name="MBio">
        <title>Comparative Genomics Reveals the Core Gene Toolbox for the Fungus-Insect Symbiosis.</title>
        <authorList>
            <person name="Wang Y."/>
            <person name="Stata M."/>
            <person name="Wang W."/>
            <person name="Stajich J.E."/>
            <person name="White M.M."/>
            <person name="Moncalvo J.M."/>
        </authorList>
    </citation>
    <scope>NUCLEOTIDE SEQUENCE [LARGE SCALE GENOMIC DNA]</scope>
    <source>
        <strain evidence="5 6">AUS-126-30</strain>
    </source>
</reference>
<feature type="compositionally biased region" description="Basic and acidic residues" evidence="3">
    <location>
        <begin position="695"/>
        <end position="740"/>
    </location>
</feature>
<keyword evidence="6" id="KW-1185">Reference proteome</keyword>
<dbReference type="CDD" id="cd00590">
    <property type="entry name" value="RRM_SF"/>
    <property type="match status" value="2"/>
</dbReference>
<evidence type="ECO:0000313" key="5">
    <source>
        <dbReference type="EMBL" id="PWA03600.1"/>
    </source>
</evidence>
<feature type="compositionally biased region" description="Acidic residues" evidence="3">
    <location>
        <begin position="315"/>
        <end position="328"/>
    </location>
</feature>
<name>A0A2U1JER2_SMIAN</name>
<dbReference type="GO" id="GO:0030688">
    <property type="term" value="C:preribosome, small subunit precursor"/>
    <property type="evidence" value="ECO:0007669"/>
    <property type="project" value="TreeGrafter"/>
</dbReference>
<feature type="compositionally biased region" description="Basic and acidic residues" evidence="3">
    <location>
        <begin position="578"/>
        <end position="635"/>
    </location>
</feature>
<evidence type="ECO:0000256" key="3">
    <source>
        <dbReference type="SAM" id="MobiDB-lite"/>
    </source>
</evidence>
<feature type="compositionally biased region" description="Basic and acidic residues" evidence="3">
    <location>
        <begin position="527"/>
        <end position="556"/>
    </location>
</feature>
<feature type="region of interest" description="Disordered" evidence="3">
    <location>
        <begin position="437"/>
        <end position="854"/>
    </location>
</feature>
<feature type="domain" description="RRM" evidence="4">
    <location>
        <begin position="854"/>
        <end position="930"/>
    </location>
</feature>
<accession>A0A2U1JER2</accession>
<feature type="domain" description="RRM" evidence="4">
    <location>
        <begin position="949"/>
        <end position="1028"/>
    </location>
</feature>
<proteinExistence type="inferred from homology"/>
<keyword evidence="2" id="KW-0694">RNA-binding</keyword>
<dbReference type="Gene3D" id="3.30.70.330">
    <property type="match status" value="2"/>
</dbReference>
<dbReference type="Proteomes" id="UP000245591">
    <property type="component" value="Unassembled WGS sequence"/>
</dbReference>
<feature type="compositionally biased region" description="Basic and acidic residues" evidence="3">
    <location>
        <begin position="802"/>
        <end position="854"/>
    </location>
</feature>
<dbReference type="InterPro" id="IPR007307">
    <property type="entry name" value="Ltv1"/>
</dbReference>
<dbReference type="GO" id="GO:0003723">
    <property type="term" value="F:RNA binding"/>
    <property type="evidence" value="ECO:0007669"/>
    <property type="project" value="UniProtKB-UniRule"/>
</dbReference>
<dbReference type="Pfam" id="PF04180">
    <property type="entry name" value="LTV"/>
    <property type="match status" value="1"/>
</dbReference>
<dbReference type="PANTHER" id="PTHR21531:SF0">
    <property type="entry name" value="PROTEIN LTV1 HOMOLOG"/>
    <property type="match status" value="1"/>
</dbReference>
<feature type="compositionally biased region" description="Basic and acidic residues" evidence="3">
    <location>
        <begin position="754"/>
        <end position="791"/>
    </location>
</feature>
<evidence type="ECO:0000259" key="4">
    <source>
        <dbReference type="PROSITE" id="PS50102"/>
    </source>
</evidence>
<organism evidence="5 6">
    <name type="scientific">Smittium angustum</name>
    <dbReference type="NCBI Taxonomy" id="133377"/>
    <lineage>
        <taxon>Eukaryota</taxon>
        <taxon>Fungi</taxon>
        <taxon>Fungi incertae sedis</taxon>
        <taxon>Zoopagomycota</taxon>
        <taxon>Kickxellomycotina</taxon>
        <taxon>Harpellomycetes</taxon>
        <taxon>Harpellales</taxon>
        <taxon>Legeriomycetaceae</taxon>
        <taxon>Smittium</taxon>
    </lineage>
</organism>
<dbReference type="InterPro" id="IPR000504">
    <property type="entry name" value="RRM_dom"/>
</dbReference>
<dbReference type="GO" id="GO:0005634">
    <property type="term" value="C:nucleus"/>
    <property type="evidence" value="ECO:0007669"/>
    <property type="project" value="TreeGrafter"/>
</dbReference>
<feature type="compositionally biased region" description="Basic residues" evidence="3">
    <location>
        <begin position="744"/>
        <end position="753"/>
    </location>
</feature>
<feature type="region of interest" description="Disordered" evidence="3">
    <location>
        <begin position="315"/>
        <end position="335"/>
    </location>
</feature>
<comment type="similarity">
    <text evidence="1">Belongs to the LTV1 family.</text>
</comment>
<gene>
    <name evidence="5" type="ORF">BB558_000259</name>
</gene>
<protein>
    <recommendedName>
        <fullName evidence="4">RRM domain-containing protein</fullName>
    </recommendedName>
</protein>
<dbReference type="AlphaFoldDB" id="A0A2U1JER2"/>
<dbReference type="GO" id="GO:0005829">
    <property type="term" value="C:cytosol"/>
    <property type="evidence" value="ECO:0007669"/>
    <property type="project" value="TreeGrafter"/>
</dbReference>
<feature type="compositionally biased region" description="Basic and acidic residues" evidence="3">
    <location>
        <begin position="465"/>
        <end position="517"/>
    </location>
</feature>
<dbReference type="InterPro" id="IPR012677">
    <property type="entry name" value="Nucleotide-bd_a/b_plait_sf"/>
</dbReference>
<dbReference type="SMART" id="SM00360">
    <property type="entry name" value="RRM"/>
    <property type="match status" value="2"/>
</dbReference>
<feature type="compositionally biased region" description="Acidic residues" evidence="3">
    <location>
        <begin position="452"/>
        <end position="464"/>
    </location>
</feature>
<dbReference type="InterPro" id="IPR035979">
    <property type="entry name" value="RBD_domain_sf"/>
</dbReference>
<dbReference type="GO" id="GO:0042274">
    <property type="term" value="P:ribosomal small subunit biogenesis"/>
    <property type="evidence" value="ECO:0007669"/>
    <property type="project" value="InterPro"/>
</dbReference>
<dbReference type="Pfam" id="PF00076">
    <property type="entry name" value="RRM_1"/>
    <property type="match status" value="2"/>
</dbReference>
<dbReference type="GO" id="GO:0000056">
    <property type="term" value="P:ribosomal small subunit export from nucleus"/>
    <property type="evidence" value="ECO:0007669"/>
    <property type="project" value="TreeGrafter"/>
</dbReference>
<dbReference type="EMBL" id="MBFU01000011">
    <property type="protein sequence ID" value="PWA03600.1"/>
    <property type="molecule type" value="Genomic_DNA"/>
</dbReference>
<feature type="region of interest" description="Disordered" evidence="3">
    <location>
        <begin position="263"/>
        <end position="284"/>
    </location>
</feature>
<dbReference type="PANTHER" id="PTHR21531">
    <property type="entry name" value="LOW-TEMPERATURE VIABILITY PROTEIN LTV1-RELATED"/>
    <property type="match status" value="1"/>
</dbReference>
<evidence type="ECO:0000256" key="1">
    <source>
        <dbReference type="ARBA" id="ARBA00009078"/>
    </source>
</evidence>
<dbReference type="SUPFAM" id="SSF54928">
    <property type="entry name" value="RNA-binding domain, RBD"/>
    <property type="match status" value="1"/>
</dbReference>
<evidence type="ECO:0000313" key="6">
    <source>
        <dbReference type="Proteomes" id="UP000245591"/>
    </source>
</evidence>
<comment type="caution">
    <text evidence="5">The sequence shown here is derived from an EMBL/GenBank/DDBJ whole genome shotgun (WGS) entry which is preliminary data.</text>
</comment>
<feature type="compositionally biased region" description="Basic and acidic residues" evidence="3">
    <location>
        <begin position="645"/>
        <end position="686"/>
    </location>
</feature>
<feature type="compositionally biased region" description="Basic residues" evidence="3">
    <location>
        <begin position="568"/>
        <end position="577"/>
    </location>
</feature>
<dbReference type="PROSITE" id="PS50102">
    <property type="entry name" value="RRM"/>
    <property type="match status" value="2"/>
</dbReference>
<sequence length="1044" mass="119332">MVKKQFINKKSAKTYKVVYRSKQDPLAFEDGMGDHILAEVMPSNMKKRKEKKRVKLDDIEAQKVLEEEDPVALYGVYTNDTDYDYMQHLKPIGEPDGETSVFIEPKKKNEVLSTPDDIFGIKSSATAKKSVTFQLPENTLATKETVEFGHKMEIHKEAYPTGLQLDMDPNVREVLDALENDDEYEVESGEDADEFFEMLNTEGSDTNEYENIDGNDEFGYYRDKESQDENEFGSDEDLFRRIQRGQFVSKADSSDEEFDYDYVDDDGSNKKSLASKSFSRSGPKTNFTGMTSSVMFRNENLELLDDQFDQLEEEYEKMDLSDSEDSDESTGKYKSTRPDFEKIIEKIYGDINEKPNTGISMLETMRVEMGKPENTEIKPKAKKMNTKSLYENVLLGDSARKPLWDVESVISSYTNLENHPVLIDLKRNKSNTKIKVNKFGFPVEISQKQEQDEQSGSEEDDGDDENKKKRESEVAAESETKEEALESEKSLEKKSEEKQELKVDLETTDKPTENEKPAKKKKRKANKKPELEVAAESDTKEKALESEEKQELKVDSETTDNPTESGKPAKKKKKKANKKPESEVAAESDTKEKALESEKSFEKKSEEKQELKSEEKQELKVDLETTDKPTENEKPAKKKKRKANKKPELEVAAESDTKEKALESEEKQELKVDSETKDKPTESEKPAKKKKKVNKKPESEVAAESDSKEKTLESEKSFEKKSEEKQELKVDLETTDKPTENGKPAKKKKKKANKKPELEVAVESDTKEKALESEEKQELKVDSETTDKPTGSEKPANKKRKERTEEKPELDTNESKSESKKVESGESPEKKKKVEDASKDNKPVAKKIRAEDKPGVWIGNLHYSTNEDSLKRFFRNVGEPTRIKLPRMSRFKNKGYAYVDFKSKQEEKRAVALSNTFLDERKVLIKSNTDFETRDDKSKRTHKPNPPSTSIFVSNINFKTPKKKLIELALKYGKIVGVRVATFEDNPTRNRGYAFFDYKAQASADLALKEIKEVTLDEKTLTTDYAPKNIGAKKKPQKKVESTE</sequence>